<dbReference type="CDD" id="cd02440">
    <property type="entry name" value="AdoMet_MTases"/>
    <property type="match status" value="1"/>
</dbReference>
<feature type="domain" description="Methyltransferase type 11" evidence="1">
    <location>
        <begin position="23"/>
        <end position="120"/>
    </location>
</feature>
<sequence>MNPTSVVEWVLGKIPLEGRSAILDAGCGLGRFALAAAERSPAGSVVTALDLSAAMVDAVRTEARGRQLAIEVSVAGIEELPHPAETFDVVLCNYVLYHVESIPKAIGELARVLKPGGRLVSVVPAFRWLHELIDWQDRALLRLGHDIDGPLFKPTGTDRFCEENAPRYLRERFRVMSRERYDGTMRFPSVEVLLHHYRHTMRFKNAVAAGVDAEVLAAAVGELMSETLAREGHLQVTSQNTCFICVREE</sequence>
<dbReference type="PANTHER" id="PTHR43591">
    <property type="entry name" value="METHYLTRANSFERASE"/>
    <property type="match status" value="1"/>
</dbReference>
<evidence type="ECO:0000313" key="2">
    <source>
        <dbReference type="EMBL" id="EPX56302.1"/>
    </source>
</evidence>
<gene>
    <name evidence="2" type="ORF">D187_007644</name>
</gene>
<dbReference type="Gene3D" id="3.40.50.150">
    <property type="entry name" value="Vaccinia Virus protein VP39"/>
    <property type="match status" value="1"/>
</dbReference>
<name>S9P1Z6_CYSF2</name>
<dbReference type="InterPro" id="IPR013216">
    <property type="entry name" value="Methyltransf_11"/>
</dbReference>
<reference evidence="2" key="1">
    <citation type="submission" date="2013-05" db="EMBL/GenBank/DDBJ databases">
        <title>Genome assembly of Cystobacter fuscus DSM 2262.</title>
        <authorList>
            <person name="Sharma G."/>
            <person name="Khatri I."/>
            <person name="Kaur C."/>
            <person name="Mayilraj S."/>
            <person name="Subramanian S."/>
        </authorList>
    </citation>
    <scope>NUCLEOTIDE SEQUENCE [LARGE SCALE GENOMIC DNA]</scope>
    <source>
        <strain evidence="2">DSM 2262</strain>
    </source>
</reference>
<dbReference type="EMBL" id="ANAH02000066">
    <property type="protein sequence ID" value="EPX56302.1"/>
    <property type="molecule type" value="Genomic_DNA"/>
</dbReference>
<dbReference type="Proteomes" id="UP000011682">
    <property type="component" value="Unassembled WGS sequence"/>
</dbReference>
<accession>S9P1Z6</accession>
<dbReference type="GO" id="GO:0008757">
    <property type="term" value="F:S-adenosylmethionine-dependent methyltransferase activity"/>
    <property type="evidence" value="ECO:0007669"/>
    <property type="project" value="InterPro"/>
</dbReference>
<keyword evidence="3" id="KW-1185">Reference proteome</keyword>
<dbReference type="PANTHER" id="PTHR43591:SF24">
    <property type="entry name" value="2-METHOXY-6-POLYPRENYL-1,4-BENZOQUINOL METHYLASE, MITOCHONDRIAL"/>
    <property type="match status" value="1"/>
</dbReference>
<dbReference type="SUPFAM" id="SSF53335">
    <property type="entry name" value="S-adenosyl-L-methionine-dependent methyltransferases"/>
    <property type="match status" value="1"/>
</dbReference>
<evidence type="ECO:0000259" key="1">
    <source>
        <dbReference type="Pfam" id="PF08241"/>
    </source>
</evidence>
<dbReference type="eggNOG" id="COG2226">
    <property type="taxonomic scope" value="Bacteria"/>
</dbReference>
<dbReference type="Pfam" id="PF08241">
    <property type="entry name" value="Methyltransf_11"/>
    <property type="match status" value="1"/>
</dbReference>
<dbReference type="InterPro" id="IPR029063">
    <property type="entry name" value="SAM-dependent_MTases_sf"/>
</dbReference>
<dbReference type="AlphaFoldDB" id="S9P1Z6"/>
<organism evidence="2 3">
    <name type="scientific">Cystobacter fuscus (strain ATCC 25194 / DSM 2262 / NBRC 100088 / M29)</name>
    <dbReference type="NCBI Taxonomy" id="1242864"/>
    <lineage>
        <taxon>Bacteria</taxon>
        <taxon>Pseudomonadati</taxon>
        <taxon>Myxococcota</taxon>
        <taxon>Myxococcia</taxon>
        <taxon>Myxococcales</taxon>
        <taxon>Cystobacterineae</taxon>
        <taxon>Archangiaceae</taxon>
        <taxon>Cystobacter</taxon>
    </lineage>
</organism>
<proteinExistence type="predicted"/>
<protein>
    <submittedName>
        <fullName evidence="2">Biotin synthesis protein BioC</fullName>
    </submittedName>
</protein>
<comment type="caution">
    <text evidence="2">The sequence shown here is derived from an EMBL/GenBank/DDBJ whole genome shotgun (WGS) entry which is preliminary data.</text>
</comment>
<evidence type="ECO:0000313" key="3">
    <source>
        <dbReference type="Proteomes" id="UP000011682"/>
    </source>
</evidence>